<evidence type="ECO:0000313" key="2">
    <source>
        <dbReference type="EMBL" id="RCG24778.1"/>
    </source>
</evidence>
<reference evidence="2 3" key="1">
    <citation type="submission" date="2018-06" db="EMBL/GenBank/DDBJ databases">
        <title>Streptomyces reniochalinae sp. nov. and Streptomyces diacarnus sp. nov. from marine sponges.</title>
        <authorList>
            <person name="Li L."/>
        </authorList>
    </citation>
    <scope>NUCLEOTIDE SEQUENCE [LARGE SCALE GENOMIC DNA]</scope>
    <source>
        <strain evidence="2 3">LHW51701</strain>
    </source>
</reference>
<dbReference type="GO" id="GO:0016740">
    <property type="term" value="F:transferase activity"/>
    <property type="evidence" value="ECO:0007669"/>
    <property type="project" value="UniProtKB-KW"/>
</dbReference>
<feature type="domain" description="DJ-1/PfpI" evidence="1">
    <location>
        <begin position="33"/>
        <end position="223"/>
    </location>
</feature>
<dbReference type="InterPro" id="IPR050325">
    <property type="entry name" value="Prot/Nucl_acid_deglycase"/>
</dbReference>
<dbReference type="AlphaFoldDB" id="A0A367F342"/>
<proteinExistence type="predicted"/>
<dbReference type="Pfam" id="PF01965">
    <property type="entry name" value="DJ-1_PfpI"/>
    <property type="match status" value="1"/>
</dbReference>
<protein>
    <submittedName>
        <fullName evidence="2">Type 1 glutamine amidotransferase domain-containing protein</fullName>
    </submittedName>
</protein>
<name>A0A367F342_9ACTN</name>
<dbReference type="PANTHER" id="PTHR48094:SF22">
    <property type="entry name" value="DJ-1_PFPI DOMAIN-CONTAINING PROTEIN"/>
    <property type="match status" value="1"/>
</dbReference>
<comment type="caution">
    <text evidence="2">The sequence shown here is derived from an EMBL/GenBank/DDBJ whole genome shotgun (WGS) entry which is preliminary data.</text>
</comment>
<keyword evidence="2" id="KW-0808">Transferase</keyword>
<dbReference type="InterPro" id="IPR002818">
    <property type="entry name" value="DJ-1/PfpI"/>
</dbReference>
<dbReference type="Proteomes" id="UP000252914">
    <property type="component" value="Unassembled WGS sequence"/>
</dbReference>
<dbReference type="GO" id="GO:0019172">
    <property type="term" value="F:glyoxalase III activity"/>
    <property type="evidence" value="ECO:0007669"/>
    <property type="project" value="TreeGrafter"/>
</dbReference>
<dbReference type="PANTHER" id="PTHR48094">
    <property type="entry name" value="PROTEIN/NUCLEIC ACID DEGLYCASE DJ-1-RELATED"/>
    <property type="match status" value="1"/>
</dbReference>
<dbReference type="EMBL" id="QOIN01000039">
    <property type="protein sequence ID" value="RCG24778.1"/>
    <property type="molecule type" value="Genomic_DNA"/>
</dbReference>
<dbReference type="Gene3D" id="3.40.50.880">
    <property type="match status" value="1"/>
</dbReference>
<dbReference type="RefSeq" id="WP_114021628.1">
    <property type="nucleotide sequence ID" value="NZ_QOIN01000039.1"/>
</dbReference>
<dbReference type="CDD" id="cd03141">
    <property type="entry name" value="GATase1_Hsp31_like"/>
    <property type="match status" value="1"/>
</dbReference>
<dbReference type="GO" id="GO:0019243">
    <property type="term" value="P:methylglyoxal catabolic process to D-lactate via S-lactoyl-glutathione"/>
    <property type="evidence" value="ECO:0007669"/>
    <property type="project" value="TreeGrafter"/>
</dbReference>
<organism evidence="2 3">
    <name type="scientific">Streptomyces diacarni</name>
    <dbReference type="NCBI Taxonomy" id="2800381"/>
    <lineage>
        <taxon>Bacteria</taxon>
        <taxon>Bacillati</taxon>
        <taxon>Actinomycetota</taxon>
        <taxon>Actinomycetes</taxon>
        <taxon>Kitasatosporales</taxon>
        <taxon>Streptomycetaceae</taxon>
        <taxon>Streptomyces</taxon>
    </lineage>
</organism>
<dbReference type="InterPro" id="IPR029062">
    <property type="entry name" value="Class_I_gatase-like"/>
</dbReference>
<dbReference type="SUPFAM" id="SSF52317">
    <property type="entry name" value="Class I glutamine amidotransferase-like"/>
    <property type="match status" value="1"/>
</dbReference>
<evidence type="ECO:0000259" key="1">
    <source>
        <dbReference type="Pfam" id="PF01965"/>
    </source>
</evidence>
<evidence type="ECO:0000313" key="3">
    <source>
        <dbReference type="Proteomes" id="UP000252914"/>
    </source>
</evidence>
<keyword evidence="2" id="KW-0315">Glutamine amidotransferase</keyword>
<dbReference type="GO" id="GO:0005737">
    <property type="term" value="C:cytoplasm"/>
    <property type="evidence" value="ECO:0007669"/>
    <property type="project" value="TreeGrafter"/>
</dbReference>
<gene>
    <name evidence="2" type="ORF">DTL70_10620</name>
</gene>
<keyword evidence="3" id="KW-1185">Reference proteome</keyword>
<accession>A0A367F342</accession>
<sequence length="230" mass="24561">MSTTTSVLFVVTAAEHWTLADGTRHRCGYWPEELAVPHRTFHEAGFRTAVATPGGVPPTPDPAGLIEPWSSYLDGLADELASPLTLEEIAPEAFDCAFVPGGHGPMEDLAHSAAFGTLARGMFEAGRPLAAVCHGPAALLPARADDGRWLFEGFAVTAFSNVEEAEFGLAQSAPWLTEDRLKENGASFSVADKPWDEHIVVDRAVYTGQNPASAGPLARRLVEDMTARGH</sequence>